<reference evidence="1" key="1">
    <citation type="submission" date="2021-02" db="EMBL/GenBank/DDBJ databases">
        <authorList>
            <consortium name="DOE Joint Genome Institute"/>
            <person name="Ahrendt S."/>
            <person name="Looney B.P."/>
            <person name="Miyauchi S."/>
            <person name="Morin E."/>
            <person name="Drula E."/>
            <person name="Courty P.E."/>
            <person name="Chicoki N."/>
            <person name="Fauchery L."/>
            <person name="Kohler A."/>
            <person name="Kuo A."/>
            <person name="Labutti K."/>
            <person name="Pangilinan J."/>
            <person name="Lipzen A."/>
            <person name="Riley R."/>
            <person name="Andreopoulos W."/>
            <person name="He G."/>
            <person name="Johnson J."/>
            <person name="Barry K.W."/>
            <person name="Grigoriev I.V."/>
            <person name="Nagy L."/>
            <person name="Hibbett D."/>
            <person name="Henrissat B."/>
            <person name="Matheny P.B."/>
            <person name="Labbe J."/>
            <person name="Martin F."/>
        </authorList>
    </citation>
    <scope>NUCLEOTIDE SEQUENCE</scope>
    <source>
        <strain evidence="1">EC-137</strain>
    </source>
</reference>
<keyword evidence="2" id="KW-1185">Reference proteome</keyword>
<sequence>MAPTGNSLFPRDANNGGLSPIYIAGIAVVCAIILGVIIWLGIHAYNKHRKGPGAKATSRTNVYLPRNGTIDDKDPFASQSSKSSAFSRKDLSGIIMPEPLKTKEDILSYHRQNGTLTHAFKLSVSSSQGSTSTPNTPARTHATPSPLNSSLSPPAASYNPRTRSVAPGLGSRPGSSLNPDNTRGGSRSSFNPAFVLAAPGERPISTISWTPPSPVGSSFSFTHSRDTSGSSITSFFPAGGAAERTVRQVFAPVLPDELVIAVGERLTVVQNMDDGWCVAGRANANPAAVPNGAFGQRGGDEGVEMGVVPAWVFVKPVKGLRAERPMRTTSLGVTVEVPAPLGAREKVMSWSNF</sequence>
<proteinExistence type="predicted"/>
<accession>A0ACB8QH82</accession>
<protein>
    <submittedName>
        <fullName evidence="1">Uncharacterized protein</fullName>
    </submittedName>
</protein>
<gene>
    <name evidence="1" type="ORF">K488DRAFT_71591</name>
</gene>
<evidence type="ECO:0000313" key="1">
    <source>
        <dbReference type="EMBL" id="KAI0031198.1"/>
    </source>
</evidence>
<evidence type="ECO:0000313" key="2">
    <source>
        <dbReference type="Proteomes" id="UP000814128"/>
    </source>
</evidence>
<comment type="caution">
    <text evidence="1">The sequence shown here is derived from an EMBL/GenBank/DDBJ whole genome shotgun (WGS) entry which is preliminary data.</text>
</comment>
<reference evidence="1" key="2">
    <citation type="journal article" date="2022" name="New Phytol.">
        <title>Evolutionary transition to the ectomycorrhizal habit in the genomes of a hyperdiverse lineage of mushroom-forming fungi.</title>
        <authorList>
            <person name="Looney B."/>
            <person name="Miyauchi S."/>
            <person name="Morin E."/>
            <person name="Drula E."/>
            <person name="Courty P.E."/>
            <person name="Kohler A."/>
            <person name="Kuo A."/>
            <person name="LaButti K."/>
            <person name="Pangilinan J."/>
            <person name="Lipzen A."/>
            <person name="Riley R."/>
            <person name="Andreopoulos W."/>
            <person name="He G."/>
            <person name="Johnson J."/>
            <person name="Nolan M."/>
            <person name="Tritt A."/>
            <person name="Barry K.W."/>
            <person name="Grigoriev I.V."/>
            <person name="Nagy L.G."/>
            <person name="Hibbett D."/>
            <person name="Henrissat B."/>
            <person name="Matheny P.B."/>
            <person name="Labbe J."/>
            <person name="Martin F.M."/>
        </authorList>
    </citation>
    <scope>NUCLEOTIDE SEQUENCE</scope>
    <source>
        <strain evidence="1">EC-137</strain>
    </source>
</reference>
<dbReference type="Proteomes" id="UP000814128">
    <property type="component" value="Unassembled WGS sequence"/>
</dbReference>
<dbReference type="EMBL" id="MU273589">
    <property type="protein sequence ID" value="KAI0031198.1"/>
    <property type="molecule type" value="Genomic_DNA"/>
</dbReference>
<organism evidence="1 2">
    <name type="scientific">Vararia minispora EC-137</name>
    <dbReference type="NCBI Taxonomy" id="1314806"/>
    <lineage>
        <taxon>Eukaryota</taxon>
        <taxon>Fungi</taxon>
        <taxon>Dikarya</taxon>
        <taxon>Basidiomycota</taxon>
        <taxon>Agaricomycotina</taxon>
        <taxon>Agaricomycetes</taxon>
        <taxon>Russulales</taxon>
        <taxon>Lachnocladiaceae</taxon>
        <taxon>Vararia</taxon>
    </lineage>
</organism>
<name>A0ACB8QH82_9AGAM</name>